<protein>
    <submittedName>
        <fullName evidence="1">Uncharacterized protein</fullName>
    </submittedName>
</protein>
<dbReference type="EMBL" id="BART01003166">
    <property type="protein sequence ID" value="GAG72632.1"/>
    <property type="molecule type" value="Genomic_DNA"/>
</dbReference>
<dbReference type="AlphaFoldDB" id="X1ATM7"/>
<sequence length="61" mass="7087">MPRSYKDKLSIVISGSFRKQYDYIREMIQRFEGLGIRVLAPKHSEIVNPGDEFILLEADES</sequence>
<feature type="non-terminal residue" evidence="1">
    <location>
        <position position="61"/>
    </location>
</feature>
<gene>
    <name evidence="1" type="ORF">S01H4_08965</name>
</gene>
<accession>X1ATM7</accession>
<proteinExistence type="predicted"/>
<evidence type="ECO:0000313" key="1">
    <source>
        <dbReference type="EMBL" id="GAG72632.1"/>
    </source>
</evidence>
<comment type="caution">
    <text evidence="1">The sequence shown here is derived from an EMBL/GenBank/DDBJ whole genome shotgun (WGS) entry which is preliminary data.</text>
</comment>
<reference evidence="1" key="1">
    <citation type="journal article" date="2014" name="Front. Microbiol.">
        <title>High frequency of phylogenetically diverse reductive dehalogenase-homologous genes in deep subseafloor sedimentary metagenomes.</title>
        <authorList>
            <person name="Kawai M."/>
            <person name="Futagami T."/>
            <person name="Toyoda A."/>
            <person name="Takaki Y."/>
            <person name="Nishi S."/>
            <person name="Hori S."/>
            <person name="Arai W."/>
            <person name="Tsubouchi T."/>
            <person name="Morono Y."/>
            <person name="Uchiyama I."/>
            <person name="Ito T."/>
            <person name="Fujiyama A."/>
            <person name="Inagaki F."/>
            <person name="Takami H."/>
        </authorList>
    </citation>
    <scope>NUCLEOTIDE SEQUENCE</scope>
    <source>
        <strain evidence="1">Expedition CK06-06</strain>
    </source>
</reference>
<name>X1ATM7_9ZZZZ</name>
<organism evidence="1">
    <name type="scientific">marine sediment metagenome</name>
    <dbReference type="NCBI Taxonomy" id="412755"/>
    <lineage>
        <taxon>unclassified sequences</taxon>
        <taxon>metagenomes</taxon>
        <taxon>ecological metagenomes</taxon>
    </lineage>
</organism>